<dbReference type="Proteomes" id="UP000747542">
    <property type="component" value="Unassembled WGS sequence"/>
</dbReference>
<sequence>MAKGDKEKCFTSSAADYYNTRKRGNHDQICNTNYNTMIDAAVPIYWKSMECGNAVHVAYWFFYGYQDTCSPGAGAHDADWEHIVVKVIDVDTSNEKLDKVMYYQHEGRYTRKQGNYEVYNTNHPIVYVGKNSHGSYHDDGGSGTCCYFEDFRNPGSHNQHQDTWLNLEELRRDNTSPEWMLDTGSVYFDGITSPLNRDETYDLCNLQGCEGAWLQVCNTCGCAKSDIGDEIM</sequence>
<dbReference type="PANTHER" id="PTHR48174:SF5">
    <property type="entry name" value="VACUOLAR PROTEIN SORTING-ASSOCIATED PROTEIN 62"/>
    <property type="match status" value="1"/>
</dbReference>
<evidence type="ECO:0000313" key="2">
    <source>
        <dbReference type="Proteomes" id="UP000747542"/>
    </source>
</evidence>
<reference evidence="1" key="1">
    <citation type="journal article" date="2021" name="Sci. Adv.">
        <title>The American lobster genome reveals insights on longevity, neural, and immune adaptations.</title>
        <authorList>
            <person name="Polinski J.M."/>
            <person name="Zimin A.V."/>
            <person name="Clark K.F."/>
            <person name="Kohn A.B."/>
            <person name="Sadowski N."/>
            <person name="Timp W."/>
            <person name="Ptitsyn A."/>
            <person name="Khanna P."/>
            <person name="Romanova D.Y."/>
            <person name="Williams P."/>
            <person name="Greenwood S.J."/>
            <person name="Moroz L.L."/>
            <person name="Walt D.R."/>
            <person name="Bodnar A.G."/>
        </authorList>
    </citation>
    <scope>NUCLEOTIDE SEQUENCE</scope>
    <source>
        <strain evidence="1">GMGI-L3</strain>
    </source>
</reference>
<gene>
    <name evidence="1" type="ORF">Hamer_G005779</name>
</gene>
<dbReference type="EMBL" id="JAHLQT010037514">
    <property type="protein sequence ID" value="KAG7157359.1"/>
    <property type="molecule type" value="Genomic_DNA"/>
</dbReference>
<dbReference type="PANTHER" id="PTHR48174">
    <property type="entry name" value="DUF946 FAMILY PROTEIN"/>
    <property type="match status" value="1"/>
</dbReference>
<organism evidence="1 2">
    <name type="scientific">Homarus americanus</name>
    <name type="common">American lobster</name>
    <dbReference type="NCBI Taxonomy" id="6706"/>
    <lineage>
        <taxon>Eukaryota</taxon>
        <taxon>Metazoa</taxon>
        <taxon>Ecdysozoa</taxon>
        <taxon>Arthropoda</taxon>
        <taxon>Crustacea</taxon>
        <taxon>Multicrustacea</taxon>
        <taxon>Malacostraca</taxon>
        <taxon>Eumalacostraca</taxon>
        <taxon>Eucarida</taxon>
        <taxon>Decapoda</taxon>
        <taxon>Pleocyemata</taxon>
        <taxon>Astacidea</taxon>
        <taxon>Nephropoidea</taxon>
        <taxon>Nephropidae</taxon>
        <taxon>Homarus</taxon>
    </lineage>
</organism>
<protein>
    <submittedName>
        <fullName evidence="1">Uncharacterized protein</fullName>
    </submittedName>
</protein>
<keyword evidence="2" id="KW-1185">Reference proteome</keyword>
<proteinExistence type="predicted"/>
<evidence type="ECO:0000313" key="1">
    <source>
        <dbReference type="EMBL" id="KAG7157359.1"/>
    </source>
</evidence>
<accession>A0A8J5JQI0</accession>
<dbReference type="AlphaFoldDB" id="A0A8J5JQI0"/>
<comment type="caution">
    <text evidence="1">The sequence shown here is derived from an EMBL/GenBank/DDBJ whole genome shotgun (WGS) entry which is preliminary data.</text>
</comment>
<name>A0A8J5JQI0_HOMAM</name>